<evidence type="ECO:0000313" key="1">
    <source>
        <dbReference type="EMBL" id="RIY06487.1"/>
    </source>
</evidence>
<reference evidence="1 2" key="1">
    <citation type="submission" date="2018-09" db="EMBL/GenBank/DDBJ databases">
        <authorList>
            <person name="Zeman M."/>
            <person name="Pardy F."/>
        </authorList>
    </citation>
    <scope>NUCLEOTIDE SEQUENCE [LARGE SCALE GENOMIC DNA]</scope>
    <source>
        <strain evidence="1 2">CCM 8852</strain>
    </source>
</reference>
<name>A0A418QMM5_9BACT</name>
<gene>
    <name evidence="1" type="ORF">D0T11_18780</name>
</gene>
<reference evidence="1 2" key="2">
    <citation type="submission" date="2019-01" db="EMBL/GenBank/DDBJ databases">
        <title>Hymenobacter humicola sp. nov., isolated from soils in Antarctica.</title>
        <authorList>
            <person name="Sedlacek I."/>
            <person name="Holochova P."/>
            <person name="Kralova S."/>
            <person name="Pantucek R."/>
            <person name="Stankova E."/>
            <person name="Vrbovska V."/>
            <person name="Kristofova L."/>
            <person name="Svec P."/>
            <person name="Busse H.-J."/>
        </authorList>
    </citation>
    <scope>NUCLEOTIDE SEQUENCE [LARGE SCALE GENOMIC DNA]</scope>
    <source>
        <strain evidence="1 2">CCM 8852</strain>
    </source>
</reference>
<protein>
    <submittedName>
        <fullName evidence="1">Uncharacterized protein</fullName>
    </submittedName>
</protein>
<organism evidence="1 2">
    <name type="scientific">Hymenobacter rubripertinctus</name>
    <dbReference type="NCBI Taxonomy" id="2029981"/>
    <lineage>
        <taxon>Bacteria</taxon>
        <taxon>Pseudomonadati</taxon>
        <taxon>Bacteroidota</taxon>
        <taxon>Cytophagia</taxon>
        <taxon>Cytophagales</taxon>
        <taxon>Hymenobacteraceae</taxon>
        <taxon>Hymenobacter</taxon>
    </lineage>
</organism>
<sequence>MSMTDLINLIDAPHAEPQPMPKPKDIRQVKRGTDGCFRFRLAPVVQQQLTELLEEVANQPRPAELLDLADVLDASSRGLAQALLVRRPFLLRLLNQETKFSLPPHEAYGLLAVLWCDPSINYRAGLLGLFQDLHQLLA</sequence>
<comment type="caution">
    <text evidence="1">The sequence shown here is derived from an EMBL/GenBank/DDBJ whole genome shotgun (WGS) entry which is preliminary data.</text>
</comment>
<dbReference type="AlphaFoldDB" id="A0A418QMM5"/>
<dbReference type="Proteomes" id="UP000284250">
    <property type="component" value="Unassembled WGS sequence"/>
</dbReference>
<dbReference type="EMBL" id="QYCN01000040">
    <property type="protein sequence ID" value="RIY06487.1"/>
    <property type="molecule type" value="Genomic_DNA"/>
</dbReference>
<keyword evidence="2" id="KW-1185">Reference proteome</keyword>
<accession>A0A418QMM5</accession>
<dbReference type="RefSeq" id="WP_119657352.1">
    <property type="nucleotide sequence ID" value="NZ_JBHUOI010000081.1"/>
</dbReference>
<proteinExistence type="predicted"/>
<evidence type="ECO:0000313" key="2">
    <source>
        <dbReference type="Proteomes" id="UP000284250"/>
    </source>
</evidence>